<dbReference type="Pfam" id="PF05730">
    <property type="entry name" value="CFEM"/>
    <property type="match status" value="1"/>
</dbReference>
<feature type="signal peptide" evidence="10">
    <location>
        <begin position="1"/>
        <end position="19"/>
    </location>
</feature>
<evidence type="ECO:0000256" key="5">
    <source>
        <dbReference type="ARBA" id="ARBA00022622"/>
    </source>
</evidence>
<keyword evidence="13" id="KW-1185">Reference proteome</keyword>
<comment type="similarity">
    <text evidence="3">Belongs to the RBT5 family.</text>
</comment>
<evidence type="ECO:0000256" key="7">
    <source>
        <dbReference type="ARBA" id="ARBA00023157"/>
    </source>
</evidence>
<keyword evidence="4" id="KW-0964">Secreted</keyword>
<dbReference type="InterPro" id="IPR008427">
    <property type="entry name" value="Extracellular_membr_CFEM_dom"/>
</dbReference>
<sequence length="159" mass="15736">MHFRAPFLTLALLGGFAASQTTTSSATTSSTSLPDLVAQIDSCVLGCLPEVAGDINCSPTDFSCICSTNPDTFVSRLTPCVLTSGCDIGAATDSAELVPAICSAVSASPDPEALASASGIVAEATGEPSSDGDDNDSRASRSAVGATGILAALAAFLLT</sequence>
<evidence type="ECO:0000256" key="4">
    <source>
        <dbReference type="ARBA" id="ARBA00022525"/>
    </source>
</evidence>
<dbReference type="Proteomes" id="UP000028045">
    <property type="component" value="Unassembled WGS sequence"/>
</dbReference>
<dbReference type="PROSITE" id="PS52012">
    <property type="entry name" value="CFEM"/>
    <property type="match status" value="1"/>
</dbReference>
<dbReference type="OrthoDB" id="3065412at2759"/>
<evidence type="ECO:0000313" key="12">
    <source>
        <dbReference type="EMBL" id="KEY71310.1"/>
    </source>
</evidence>
<comment type="subcellular location">
    <subcellularLocation>
        <location evidence="1">Membrane</location>
        <topology evidence="1">Lipid-anchor</topology>
        <topology evidence="1">GPI-anchor</topology>
    </subcellularLocation>
    <subcellularLocation>
        <location evidence="2">Secreted</location>
    </subcellularLocation>
</comment>
<keyword evidence="9" id="KW-0479">Metal-binding</keyword>
<keyword evidence="7 9" id="KW-1015">Disulfide bond</keyword>
<proteinExistence type="inferred from homology"/>
<dbReference type="GO" id="GO:0005576">
    <property type="term" value="C:extracellular region"/>
    <property type="evidence" value="ECO:0007669"/>
    <property type="project" value="UniProtKB-SubCell"/>
</dbReference>
<keyword evidence="5" id="KW-0336">GPI-anchor</keyword>
<evidence type="ECO:0000256" key="2">
    <source>
        <dbReference type="ARBA" id="ARBA00004613"/>
    </source>
</evidence>
<accession>A0A084B181</accession>
<keyword evidence="9" id="KW-0408">Iron</keyword>
<evidence type="ECO:0000256" key="1">
    <source>
        <dbReference type="ARBA" id="ARBA00004589"/>
    </source>
</evidence>
<dbReference type="AlphaFoldDB" id="A0A084B181"/>
<dbReference type="EMBL" id="KL648331">
    <property type="protein sequence ID" value="KEY71310.1"/>
    <property type="molecule type" value="Genomic_DNA"/>
</dbReference>
<evidence type="ECO:0000313" key="13">
    <source>
        <dbReference type="Proteomes" id="UP000028045"/>
    </source>
</evidence>
<evidence type="ECO:0000256" key="9">
    <source>
        <dbReference type="PROSITE-ProRule" id="PRU01356"/>
    </source>
</evidence>
<evidence type="ECO:0000256" key="3">
    <source>
        <dbReference type="ARBA" id="ARBA00010031"/>
    </source>
</evidence>
<keyword evidence="5" id="KW-0472">Membrane</keyword>
<keyword evidence="5" id="KW-0325">Glycoprotein</keyword>
<protein>
    <recommendedName>
        <fullName evidence="11">CFEM domain-containing protein</fullName>
    </recommendedName>
</protein>
<feature type="domain" description="CFEM" evidence="11">
    <location>
        <begin position="14"/>
        <end position="130"/>
    </location>
</feature>
<feature type="disulfide bond" evidence="9">
    <location>
        <begin position="57"/>
        <end position="64"/>
    </location>
</feature>
<keyword evidence="8" id="KW-0449">Lipoprotein</keyword>
<dbReference type="GO" id="GO:0098552">
    <property type="term" value="C:side of membrane"/>
    <property type="evidence" value="ECO:0007669"/>
    <property type="project" value="UniProtKB-KW"/>
</dbReference>
<organism evidence="12 13">
    <name type="scientific">Stachybotrys chartarum (strain CBS 109288 / IBT 7711)</name>
    <name type="common">Toxic black mold</name>
    <name type="synonym">Stilbospora chartarum</name>
    <dbReference type="NCBI Taxonomy" id="1280523"/>
    <lineage>
        <taxon>Eukaryota</taxon>
        <taxon>Fungi</taxon>
        <taxon>Dikarya</taxon>
        <taxon>Ascomycota</taxon>
        <taxon>Pezizomycotina</taxon>
        <taxon>Sordariomycetes</taxon>
        <taxon>Hypocreomycetidae</taxon>
        <taxon>Hypocreales</taxon>
        <taxon>Stachybotryaceae</taxon>
        <taxon>Stachybotrys</taxon>
    </lineage>
</organism>
<evidence type="ECO:0000256" key="8">
    <source>
        <dbReference type="ARBA" id="ARBA00023288"/>
    </source>
</evidence>
<comment type="caution">
    <text evidence="9">Lacks conserved residue(s) required for the propagation of feature annotation.</text>
</comment>
<feature type="binding site" description="axial binding residue" evidence="9">
    <location>
        <position position="61"/>
    </location>
    <ligand>
        <name>heme</name>
        <dbReference type="ChEBI" id="CHEBI:30413"/>
    </ligand>
    <ligandPart>
        <name>Fe</name>
        <dbReference type="ChEBI" id="CHEBI:18248"/>
    </ligandPart>
</feature>
<keyword evidence="6 10" id="KW-0732">Signal</keyword>
<evidence type="ECO:0000259" key="11">
    <source>
        <dbReference type="PROSITE" id="PS52012"/>
    </source>
</evidence>
<evidence type="ECO:0000256" key="6">
    <source>
        <dbReference type="ARBA" id="ARBA00022729"/>
    </source>
</evidence>
<dbReference type="HOGENOM" id="CLU_063084_4_2_1"/>
<name>A0A084B181_STACB</name>
<reference evidence="12 13" key="1">
    <citation type="journal article" date="2014" name="BMC Genomics">
        <title>Comparative genome sequencing reveals chemotype-specific gene clusters in the toxigenic black mold Stachybotrys.</title>
        <authorList>
            <person name="Semeiks J."/>
            <person name="Borek D."/>
            <person name="Otwinowski Z."/>
            <person name="Grishin N.V."/>
        </authorList>
    </citation>
    <scope>NUCLEOTIDE SEQUENCE [LARGE SCALE GENOMIC DNA]</scope>
    <source>
        <strain evidence="13">CBS 109288 / IBT 7711</strain>
    </source>
</reference>
<dbReference type="GO" id="GO:0046872">
    <property type="term" value="F:metal ion binding"/>
    <property type="evidence" value="ECO:0007669"/>
    <property type="project" value="UniProtKB-UniRule"/>
</dbReference>
<keyword evidence="9" id="KW-0349">Heme</keyword>
<evidence type="ECO:0000256" key="10">
    <source>
        <dbReference type="SAM" id="SignalP"/>
    </source>
</evidence>
<feature type="chain" id="PRO_5001771559" description="CFEM domain-containing protein" evidence="10">
    <location>
        <begin position="20"/>
        <end position="159"/>
    </location>
</feature>
<gene>
    <name evidence="12" type="ORF">S7711_05902</name>
</gene>